<dbReference type="RefSeq" id="WP_129893494.1">
    <property type="nucleotide sequence ID" value="NZ_CP035758.1"/>
</dbReference>
<keyword evidence="1" id="KW-0732">Signal</keyword>
<name>A0A4P6K315_KTERU</name>
<evidence type="ECO:0000313" key="3">
    <source>
        <dbReference type="Proteomes" id="UP000290365"/>
    </source>
</evidence>
<dbReference type="AlphaFoldDB" id="A0A4P6K315"/>
<reference evidence="2 3" key="1">
    <citation type="submission" date="2019-01" db="EMBL/GenBank/DDBJ databases">
        <title>Ktedonosporobacter rubrisoli SCAWS-G2.</title>
        <authorList>
            <person name="Huang Y."/>
            <person name="Yan B."/>
        </authorList>
    </citation>
    <scope>NUCLEOTIDE SEQUENCE [LARGE SCALE GENOMIC DNA]</scope>
    <source>
        <strain evidence="2 3">SCAWS-G2</strain>
    </source>
</reference>
<dbReference type="KEGG" id="kbs:EPA93_43210"/>
<dbReference type="PROSITE" id="PS51257">
    <property type="entry name" value="PROKAR_LIPOPROTEIN"/>
    <property type="match status" value="1"/>
</dbReference>
<evidence type="ECO:0000256" key="1">
    <source>
        <dbReference type="SAM" id="SignalP"/>
    </source>
</evidence>
<protein>
    <recommendedName>
        <fullName evidence="4">DUF1570 domain-containing protein</fullName>
    </recommendedName>
</protein>
<feature type="chain" id="PRO_5020986662" description="DUF1570 domain-containing protein" evidence="1">
    <location>
        <begin position="23"/>
        <end position="487"/>
    </location>
</feature>
<dbReference type="EMBL" id="CP035758">
    <property type="protein sequence ID" value="QBD82425.1"/>
    <property type="molecule type" value="Genomic_DNA"/>
</dbReference>
<keyword evidence="3" id="KW-1185">Reference proteome</keyword>
<evidence type="ECO:0000313" key="2">
    <source>
        <dbReference type="EMBL" id="QBD82425.1"/>
    </source>
</evidence>
<organism evidence="2 3">
    <name type="scientific">Ktedonosporobacter rubrisoli</name>
    <dbReference type="NCBI Taxonomy" id="2509675"/>
    <lineage>
        <taxon>Bacteria</taxon>
        <taxon>Bacillati</taxon>
        <taxon>Chloroflexota</taxon>
        <taxon>Ktedonobacteria</taxon>
        <taxon>Ktedonobacterales</taxon>
        <taxon>Ktedonosporobacteraceae</taxon>
        <taxon>Ktedonosporobacter</taxon>
    </lineage>
</organism>
<accession>A0A4P6K315</accession>
<evidence type="ECO:0008006" key="4">
    <source>
        <dbReference type="Google" id="ProtNLM"/>
    </source>
</evidence>
<proteinExistence type="predicted"/>
<dbReference type="Proteomes" id="UP000290365">
    <property type="component" value="Chromosome"/>
</dbReference>
<feature type="signal peptide" evidence="1">
    <location>
        <begin position="1"/>
        <end position="22"/>
    </location>
</feature>
<sequence>MKQKRSLLLLMLLVLMLLSACAQQAPVQKPASPPAGTKDTKASSSQLPQWIKLALPGIARDLDQILIKNADKLWPHFLMQDKQILLVSNLNQAAYLINSQNAKIARPNEVVEYATTSLPSNLLTTPFSPRMFNDRVTYVFNVDLLTLGAKSMNDLHDQVFRVVVHEATHYALQPMLEKGGKIVTLEDVKAPRVDTYPIPYSSRRARAQMWHFYHEALVTTDSAKKKQNIQFGNYFFAQYLQEEASNRSDSQMDIIEGQARYMEFRALALLHHPDASSAVLNEEAAALFASTYTDASLSKFTKQDEYYEIGAAAFALMLQMNFEPSFTQPDQFLLDHVGSAVTAGDTQLDKEITSYYEKQNQQLKATIDQITSQWHDKAFVRIKIPQKPGTDKKNRSEAIGDYIACQLDGQSMWIETIFQQEIEVGDSRIRLSSVKIVAPASDRSYLYTLVPRGDLEIQNGELTIRTDQVQMYNARFQQHDGVYEITA</sequence>
<gene>
    <name evidence="2" type="ORF">EPA93_43210</name>
</gene>